<dbReference type="Proteomes" id="UP000800097">
    <property type="component" value="Unassembled WGS sequence"/>
</dbReference>
<protein>
    <recommendedName>
        <fullName evidence="3">Adenylate kinase</fullName>
    </recommendedName>
</protein>
<evidence type="ECO:0000313" key="2">
    <source>
        <dbReference type="Proteomes" id="UP000800097"/>
    </source>
</evidence>
<organism evidence="1 2">
    <name type="scientific">Westerdykella ornata</name>
    <dbReference type="NCBI Taxonomy" id="318751"/>
    <lineage>
        <taxon>Eukaryota</taxon>
        <taxon>Fungi</taxon>
        <taxon>Dikarya</taxon>
        <taxon>Ascomycota</taxon>
        <taxon>Pezizomycotina</taxon>
        <taxon>Dothideomycetes</taxon>
        <taxon>Pleosporomycetidae</taxon>
        <taxon>Pleosporales</taxon>
        <taxon>Sporormiaceae</taxon>
        <taxon>Westerdykella</taxon>
    </lineage>
</organism>
<dbReference type="RefSeq" id="XP_033650415.1">
    <property type="nucleotide sequence ID" value="XM_033799963.1"/>
</dbReference>
<keyword evidence="2" id="KW-1185">Reference proteome</keyword>
<dbReference type="Gene3D" id="3.40.50.300">
    <property type="entry name" value="P-loop containing nucleotide triphosphate hydrolases"/>
    <property type="match status" value="1"/>
</dbReference>
<evidence type="ECO:0000313" key="1">
    <source>
        <dbReference type="EMBL" id="KAF2272876.1"/>
    </source>
</evidence>
<dbReference type="OrthoDB" id="442176at2759"/>
<dbReference type="InterPro" id="IPR027417">
    <property type="entry name" value="P-loop_NTPase"/>
</dbReference>
<reference evidence="1" key="1">
    <citation type="journal article" date="2020" name="Stud. Mycol.">
        <title>101 Dothideomycetes genomes: a test case for predicting lifestyles and emergence of pathogens.</title>
        <authorList>
            <person name="Haridas S."/>
            <person name="Albert R."/>
            <person name="Binder M."/>
            <person name="Bloem J."/>
            <person name="Labutti K."/>
            <person name="Salamov A."/>
            <person name="Andreopoulos B."/>
            <person name="Baker S."/>
            <person name="Barry K."/>
            <person name="Bills G."/>
            <person name="Bluhm B."/>
            <person name="Cannon C."/>
            <person name="Castanera R."/>
            <person name="Culley D."/>
            <person name="Daum C."/>
            <person name="Ezra D."/>
            <person name="Gonzalez J."/>
            <person name="Henrissat B."/>
            <person name="Kuo A."/>
            <person name="Liang C."/>
            <person name="Lipzen A."/>
            <person name="Lutzoni F."/>
            <person name="Magnuson J."/>
            <person name="Mondo S."/>
            <person name="Nolan M."/>
            <person name="Ohm R."/>
            <person name="Pangilinan J."/>
            <person name="Park H.-J."/>
            <person name="Ramirez L."/>
            <person name="Alfaro M."/>
            <person name="Sun H."/>
            <person name="Tritt A."/>
            <person name="Yoshinaga Y."/>
            <person name="Zwiers L.-H."/>
            <person name="Turgeon B."/>
            <person name="Goodwin S."/>
            <person name="Spatafora J."/>
            <person name="Crous P."/>
            <person name="Grigoriev I."/>
        </authorList>
    </citation>
    <scope>NUCLEOTIDE SEQUENCE</scope>
    <source>
        <strain evidence="1">CBS 379.55</strain>
    </source>
</reference>
<sequence>MAMVNMNANRFAALLTVEPNGNTARGTSERTNPANRASREVFVFLLGPSEPLKVSLCRRIQQQIRNLDIISAESILNEIFQDKSGKVMHKYHLTEEENREIEQYGNNGVAIPTATMVKIMEEAIFPAGQKGQVKPKCLIEGFPRSVQQWREFKKRCKKHGRWPGRPRCFFIAIEPETAAFAPSCPGGELGKWSRERNWSDEKDALLGAAGDSANEVVGPIRVDLSARNVLDVAQRIVNAFERNAEWKNISGSTRMAKGWFQT</sequence>
<name>A0A6A6JB76_WESOR</name>
<dbReference type="AlphaFoldDB" id="A0A6A6JB76"/>
<accession>A0A6A6JB76</accession>
<dbReference type="EMBL" id="ML986515">
    <property type="protein sequence ID" value="KAF2272876.1"/>
    <property type="molecule type" value="Genomic_DNA"/>
</dbReference>
<dbReference type="GeneID" id="54553138"/>
<proteinExistence type="predicted"/>
<evidence type="ECO:0008006" key="3">
    <source>
        <dbReference type="Google" id="ProtNLM"/>
    </source>
</evidence>
<gene>
    <name evidence="1" type="ORF">EI97DRAFT_445338</name>
</gene>